<dbReference type="Pfam" id="PF01315">
    <property type="entry name" value="Ald_Xan_dh_C"/>
    <property type="match status" value="1"/>
</dbReference>
<dbReference type="PANTHER" id="PTHR11908">
    <property type="entry name" value="XANTHINE DEHYDROGENASE"/>
    <property type="match status" value="1"/>
</dbReference>
<dbReference type="SUPFAM" id="SSF54665">
    <property type="entry name" value="CO dehydrogenase molybdoprotein N-domain-like"/>
    <property type="match status" value="1"/>
</dbReference>
<sequence>MPSIDPSSEGSIPRLEDERFLLGRGRYTADHHRPGELHAVVVRSPHAHADLKSVDTGAAREMPGVVGVFSDADLAADGLGPLPCEMTLDAVSPLVKPPRWILARERVRYVGEPVAFVVAETLAQAMDAAEAVDVDYDALPVVVDEVEALGEGAPQLWDEAPGNLAFVFERGDREATEQAFAGAAHVVELPLVNNRVSAFPMEPRAAIAEADDSGRMTLEVTGQGVHGIRSTLAKSVLHVAEDDLAVFAEDVGGGFGMKNFPFPEHALLLWAARRLGRPVRWVSTNADDLMGSVHARALKCRGRLALDAEGRFLALDVEIVANLGAYASTLGPGSSTLAPAAAMGGVYVIPAIAMRTRGAFTNTAPVDAYRGAGKPEANFIIERLIDAAARQCGFDPVALRRINVVDAFPYRKALGVVVDCGGYREAIDKAVAAADYDGFAARRAEAEARGRLRGLGVACFIETARGAPVEEAGVRFAEDGAIEIVTGTESNGQGHETAFTQVAAARLGLPMERFRYVQADTRRTRMGNGHGGARSMHMGAGTLALAIDRMLAAAGPIAAQLLQADPGDVEYAGGVFAVRGSGGRAVPLADVARAARAADVGPAEGLDTLVRREDAPITFPGGCHLAEVEVDPATGEVRLKRYVAVDDYGRMVNPRLVEGQVHGGIAQGIGQALGEDVVYDEGGQLLSGSLMDYWLPRADDLPDFEITFGGVPTGANPLGVKGSGQAGCISAPPTIMNAVVDALSPLGVRHIEMPATAEKVWRAIEDARARAAA</sequence>
<organism evidence="4 5">
    <name type="scientific">Acuticoccus sediminis</name>
    <dbReference type="NCBI Taxonomy" id="2184697"/>
    <lineage>
        <taxon>Bacteria</taxon>
        <taxon>Pseudomonadati</taxon>
        <taxon>Pseudomonadota</taxon>
        <taxon>Alphaproteobacteria</taxon>
        <taxon>Hyphomicrobiales</taxon>
        <taxon>Amorphaceae</taxon>
        <taxon>Acuticoccus</taxon>
    </lineage>
</organism>
<evidence type="ECO:0000259" key="3">
    <source>
        <dbReference type="SMART" id="SM01008"/>
    </source>
</evidence>
<dbReference type="PANTHER" id="PTHR11908:SF132">
    <property type="entry name" value="ALDEHYDE OXIDASE 1-RELATED"/>
    <property type="match status" value="1"/>
</dbReference>
<dbReference type="Pfam" id="PF20256">
    <property type="entry name" value="MoCoBD_2"/>
    <property type="match status" value="1"/>
</dbReference>
<dbReference type="RefSeq" id="WP_111351306.1">
    <property type="nucleotide sequence ID" value="NZ_QHHQ01000007.1"/>
</dbReference>
<dbReference type="Proteomes" id="UP000249590">
    <property type="component" value="Unassembled WGS sequence"/>
</dbReference>
<protein>
    <submittedName>
        <fullName evidence="4">Carbon monoxide dehydrogenase</fullName>
    </submittedName>
</protein>
<dbReference type="Pfam" id="PF02738">
    <property type="entry name" value="MoCoBD_1"/>
    <property type="match status" value="1"/>
</dbReference>
<keyword evidence="2" id="KW-0560">Oxidoreductase</keyword>
<evidence type="ECO:0000256" key="1">
    <source>
        <dbReference type="ARBA" id="ARBA00022505"/>
    </source>
</evidence>
<accession>A0A8B2NNI4</accession>
<dbReference type="SMART" id="SM01008">
    <property type="entry name" value="Ald_Xan_dh_C"/>
    <property type="match status" value="1"/>
</dbReference>
<proteinExistence type="predicted"/>
<gene>
    <name evidence="4" type="ORF">DLJ53_27390</name>
</gene>
<evidence type="ECO:0000256" key="2">
    <source>
        <dbReference type="ARBA" id="ARBA00023002"/>
    </source>
</evidence>
<dbReference type="AlphaFoldDB" id="A0A8B2NNI4"/>
<dbReference type="InterPro" id="IPR008274">
    <property type="entry name" value="AldOxase/xan_DH_MoCoBD1"/>
</dbReference>
<dbReference type="SUPFAM" id="SSF56003">
    <property type="entry name" value="Molybdenum cofactor-binding domain"/>
    <property type="match status" value="1"/>
</dbReference>
<name>A0A8B2NNI4_9HYPH</name>
<reference evidence="4 5" key="1">
    <citation type="submission" date="2018-05" db="EMBL/GenBank/DDBJ databases">
        <title>Acuticoccus sediminis sp. nov., isolated from deep-sea sediment of Indian Ocean.</title>
        <authorList>
            <person name="Liu X."/>
            <person name="Lai Q."/>
            <person name="Du Y."/>
            <person name="Sun F."/>
            <person name="Zhang X."/>
            <person name="Wang S."/>
            <person name="Shao Z."/>
        </authorList>
    </citation>
    <scope>NUCLEOTIDE SEQUENCE [LARGE SCALE GENOMIC DNA]</scope>
    <source>
        <strain evidence="4 5">PTG4-2</strain>
    </source>
</reference>
<dbReference type="Gene3D" id="3.90.1170.50">
    <property type="entry name" value="Aldehyde oxidase/xanthine dehydrogenase, a/b hammerhead"/>
    <property type="match status" value="1"/>
</dbReference>
<dbReference type="Gene3D" id="3.30.365.10">
    <property type="entry name" value="Aldehyde oxidase/xanthine dehydrogenase, molybdopterin binding domain"/>
    <property type="match status" value="4"/>
</dbReference>
<keyword evidence="1" id="KW-0500">Molybdenum</keyword>
<dbReference type="InterPro" id="IPR000674">
    <property type="entry name" value="Ald_Oxase/Xan_DH_a/b"/>
</dbReference>
<evidence type="ECO:0000313" key="4">
    <source>
        <dbReference type="EMBL" id="RAH98418.1"/>
    </source>
</evidence>
<dbReference type="InterPro" id="IPR046867">
    <property type="entry name" value="AldOxase/xan_DH_MoCoBD2"/>
</dbReference>
<dbReference type="InterPro" id="IPR037165">
    <property type="entry name" value="AldOxase/xan_DH_Mopterin-bd_sf"/>
</dbReference>
<evidence type="ECO:0000313" key="5">
    <source>
        <dbReference type="Proteomes" id="UP000249590"/>
    </source>
</evidence>
<dbReference type="GO" id="GO:0005506">
    <property type="term" value="F:iron ion binding"/>
    <property type="evidence" value="ECO:0007669"/>
    <property type="project" value="InterPro"/>
</dbReference>
<dbReference type="GO" id="GO:0016491">
    <property type="term" value="F:oxidoreductase activity"/>
    <property type="evidence" value="ECO:0007669"/>
    <property type="project" value="UniProtKB-KW"/>
</dbReference>
<feature type="domain" description="Aldehyde oxidase/xanthine dehydrogenase a/b hammerhead" evidence="3">
    <location>
        <begin position="22"/>
        <end position="140"/>
    </location>
</feature>
<dbReference type="InterPro" id="IPR036856">
    <property type="entry name" value="Ald_Oxase/Xan_DH_a/b_sf"/>
</dbReference>
<keyword evidence="5" id="KW-1185">Reference proteome</keyword>
<dbReference type="OrthoDB" id="9758509at2"/>
<comment type="caution">
    <text evidence="4">The sequence shown here is derived from an EMBL/GenBank/DDBJ whole genome shotgun (WGS) entry which is preliminary data.</text>
</comment>
<dbReference type="InterPro" id="IPR016208">
    <property type="entry name" value="Ald_Oxase/xanthine_DH-like"/>
</dbReference>
<dbReference type="EMBL" id="QHHQ01000007">
    <property type="protein sequence ID" value="RAH98418.1"/>
    <property type="molecule type" value="Genomic_DNA"/>
</dbReference>